<keyword evidence="2" id="KW-1185">Reference proteome</keyword>
<dbReference type="OrthoDB" id="7680010at2759"/>
<comment type="caution">
    <text evidence="1">The sequence shown here is derived from an EMBL/GenBank/DDBJ whole genome shotgun (WGS) entry which is preliminary data.</text>
</comment>
<gene>
    <name evidence="1" type="primary">AVEN_160128_1</name>
    <name evidence="1" type="ORF">NPIL_120921</name>
</gene>
<dbReference type="AlphaFoldDB" id="A0A8X6QTK8"/>
<feature type="non-terminal residue" evidence="1">
    <location>
        <position position="1"/>
    </location>
</feature>
<proteinExistence type="predicted"/>
<accession>A0A8X6QTK8</accession>
<organism evidence="1 2">
    <name type="scientific">Nephila pilipes</name>
    <name type="common">Giant wood spider</name>
    <name type="synonym">Nephila maculata</name>
    <dbReference type="NCBI Taxonomy" id="299642"/>
    <lineage>
        <taxon>Eukaryota</taxon>
        <taxon>Metazoa</taxon>
        <taxon>Ecdysozoa</taxon>
        <taxon>Arthropoda</taxon>
        <taxon>Chelicerata</taxon>
        <taxon>Arachnida</taxon>
        <taxon>Araneae</taxon>
        <taxon>Araneomorphae</taxon>
        <taxon>Entelegynae</taxon>
        <taxon>Araneoidea</taxon>
        <taxon>Nephilidae</taxon>
        <taxon>Nephila</taxon>
    </lineage>
</organism>
<evidence type="ECO:0000313" key="1">
    <source>
        <dbReference type="EMBL" id="GFU38652.1"/>
    </source>
</evidence>
<reference evidence="1" key="1">
    <citation type="submission" date="2020-08" db="EMBL/GenBank/DDBJ databases">
        <title>Multicomponent nature underlies the extraordinary mechanical properties of spider dragline silk.</title>
        <authorList>
            <person name="Kono N."/>
            <person name="Nakamura H."/>
            <person name="Mori M."/>
            <person name="Yoshida Y."/>
            <person name="Ohtoshi R."/>
            <person name="Malay A.D."/>
            <person name="Moran D.A.P."/>
            <person name="Tomita M."/>
            <person name="Numata K."/>
            <person name="Arakawa K."/>
        </authorList>
    </citation>
    <scope>NUCLEOTIDE SEQUENCE</scope>
</reference>
<evidence type="ECO:0000313" key="2">
    <source>
        <dbReference type="Proteomes" id="UP000887013"/>
    </source>
</evidence>
<dbReference type="Proteomes" id="UP000887013">
    <property type="component" value="Unassembled WGS sequence"/>
</dbReference>
<name>A0A8X6QTK8_NEPPI</name>
<protein>
    <submittedName>
        <fullName evidence="1">Uncharacterized protein</fullName>
    </submittedName>
</protein>
<sequence>SLVISEDSGTLRGLFVNLVLQSIYCGQAISEMSSDMKNGFDDINIRLVYGMRCIGKGNSAAMTFWAIMNLPPPLAKFERYNDILLRRLKEVSSESIKNAVEDIVKNNKNNRANLEISVASEK</sequence>
<dbReference type="EMBL" id="BMAW01035168">
    <property type="protein sequence ID" value="GFU38652.1"/>
    <property type="molecule type" value="Genomic_DNA"/>
</dbReference>